<feature type="transmembrane region" description="Helical" evidence="1">
    <location>
        <begin position="68"/>
        <end position="88"/>
    </location>
</feature>
<evidence type="ECO:0000313" key="3">
    <source>
        <dbReference type="Proteomes" id="UP000316093"/>
    </source>
</evidence>
<proteinExistence type="predicted"/>
<keyword evidence="1" id="KW-0812">Transmembrane</keyword>
<gene>
    <name evidence="2" type="ORF">FIV34_13640</name>
</gene>
<dbReference type="KEGG" id="lpy:FIV34_13640"/>
<dbReference type="Proteomes" id="UP000316093">
    <property type="component" value="Chromosome"/>
</dbReference>
<name>A0A4Y5Z468_9GAMM</name>
<keyword evidence="1" id="KW-1133">Transmembrane helix</keyword>
<protein>
    <submittedName>
        <fullName evidence="2">Uncharacterized protein</fullName>
    </submittedName>
</protein>
<evidence type="ECO:0000313" key="2">
    <source>
        <dbReference type="EMBL" id="QDE40182.1"/>
    </source>
</evidence>
<sequence>MTVTCRSWSNADEGITEGRSLPSHHDGVNARVDRLERVVDRINDDVTTIKISIAKIETRMESVPTKTWVMAGAIAVLVTILSAFAWIAQQYLAPILAALGTR</sequence>
<dbReference type="RefSeq" id="WP_139983651.1">
    <property type="nucleotide sequence ID" value="NZ_CP041046.1"/>
</dbReference>
<evidence type="ECO:0000256" key="1">
    <source>
        <dbReference type="SAM" id="Phobius"/>
    </source>
</evidence>
<dbReference type="AlphaFoldDB" id="A0A4Y5Z468"/>
<accession>A0A4Y5Z468</accession>
<dbReference type="EMBL" id="CP041046">
    <property type="protein sequence ID" value="QDE40182.1"/>
    <property type="molecule type" value="Genomic_DNA"/>
</dbReference>
<reference evidence="2 3" key="1">
    <citation type="submission" date="2019-06" db="EMBL/GenBank/DDBJ databases">
        <title>A complete genome sequence for Luteibacter pinisoli MAH-14.</title>
        <authorList>
            <person name="Baltrus D.A."/>
        </authorList>
    </citation>
    <scope>NUCLEOTIDE SEQUENCE [LARGE SCALE GENOMIC DNA]</scope>
    <source>
        <strain evidence="2 3">MAH-14</strain>
    </source>
</reference>
<dbReference type="OrthoDB" id="37802at1775411"/>
<organism evidence="2 3">
    <name type="scientific">Luteibacter pinisoli</name>
    <dbReference type="NCBI Taxonomy" id="2589080"/>
    <lineage>
        <taxon>Bacteria</taxon>
        <taxon>Pseudomonadati</taxon>
        <taxon>Pseudomonadota</taxon>
        <taxon>Gammaproteobacteria</taxon>
        <taxon>Lysobacterales</taxon>
        <taxon>Rhodanobacteraceae</taxon>
        <taxon>Luteibacter</taxon>
    </lineage>
</organism>
<keyword evidence="1" id="KW-0472">Membrane</keyword>
<keyword evidence="3" id="KW-1185">Reference proteome</keyword>